<keyword evidence="1" id="KW-0732">Signal</keyword>
<sequence>MFVLGLCLLMTIIHVQGECSGGCSEPILFYEKIDCKPVFASSDDCCPSHYDCSEIEQRAKSNAEVCHFNGKIYNSGESINSDEIYGNCKVGCTCTKKHSGNMGFRCAILDCPEWLGSRPSLGCHFKYELDKCCNSGQVCEPFDISCKVDGKTYYEGQRFSPPNTKCTKCVCKSGFEGKYEAPFCKKTSCIEEVDHQKEIKNFCAPSFISKGDCCPFNWICPEDSDTIVAAKTPSKHPDLKCKFGKHNLGIGDTFSRTSGNGKVSCECIIPPYLTCIQNYDYPSYAPEY</sequence>
<feature type="chain" id="PRO_5035477114" description="VWFC domain-containing protein" evidence="1">
    <location>
        <begin position="18"/>
        <end position="288"/>
    </location>
</feature>
<dbReference type="Proteomes" id="UP000801492">
    <property type="component" value="Unassembled WGS sequence"/>
</dbReference>
<evidence type="ECO:0000259" key="2">
    <source>
        <dbReference type="PROSITE" id="PS50184"/>
    </source>
</evidence>
<evidence type="ECO:0000313" key="4">
    <source>
        <dbReference type="Proteomes" id="UP000801492"/>
    </source>
</evidence>
<comment type="caution">
    <text evidence="3">The sequence shown here is derived from an EMBL/GenBank/DDBJ whole genome shotgun (WGS) entry which is preliminary data.</text>
</comment>
<keyword evidence="4" id="KW-1185">Reference proteome</keyword>
<organism evidence="3 4">
    <name type="scientific">Ignelater luminosus</name>
    <name type="common">Cucubano</name>
    <name type="synonym">Pyrophorus luminosus</name>
    <dbReference type="NCBI Taxonomy" id="2038154"/>
    <lineage>
        <taxon>Eukaryota</taxon>
        <taxon>Metazoa</taxon>
        <taxon>Ecdysozoa</taxon>
        <taxon>Arthropoda</taxon>
        <taxon>Hexapoda</taxon>
        <taxon>Insecta</taxon>
        <taxon>Pterygota</taxon>
        <taxon>Neoptera</taxon>
        <taxon>Endopterygota</taxon>
        <taxon>Coleoptera</taxon>
        <taxon>Polyphaga</taxon>
        <taxon>Elateriformia</taxon>
        <taxon>Elateroidea</taxon>
        <taxon>Elateridae</taxon>
        <taxon>Agrypninae</taxon>
        <taxon>Pyrophorini</taxon>
        <taxon>Ignelater</taxon>
    </lineage>
</organism>
<proteinExistence type="predicted"/>
<accession>A0A8K0CLF6</accession>
<dbReference type="SMART" id="SM00214">
    <property type="entry name" value="VWC"/>
    <property type="match status" value="2"/>
</dbReference>
<dbReference type="OrthoDB" id="365605at2759"/>
<dbReference type="AlphaFoldDB" id="A0A8K0CLF6"/>
<dbReference type="Gene3D" id="2.10.70.10">
    <property type="entry name" value="Complement Module, domain 1"/>
    <property type="match status" value="1"/>
</dbReference>
<feature type="signal peptide" evidence="1">
    <location>
        <begin position="1"/>
        <end position="17"/>
    </location>
</feature>
<reference evidence="3" key="1">
    <citation type="submission" date="2019-08" db="EMBL/GenBank/DDBJ databases">
        <title>The genome of the North American firefly Photinus pyralis.</title>
        <authorList>
            <consortium name="Photinus pyralis genome working group"/>
            <person name="Fallon T.R."/>
            <person name="Sander Lower S.E."/>
            <person name="Weng J.-K."/>
        </authorList>
    </citation>
    <scope>NUCLEOTIDE SEQUENCE</scope>
    <source>
        <strain evidence="3">TRF0915ILg1</strain>
        <tissue evidence="3">Whole body</tissue>
    </source>
</reference>
<gene>
    <name evidence="3" type="ORF">ILUMI_19580</name>
</gene>
<dbReference type="EMBL" id="VTPC01087174">
    <property type="protein sequence ID" value="KAF2886593.1"/>
    <property type="molecule type" value="Genomic_DNA"/>
</dbReference>
<dbReference type="PROSITE" id="PS50184">
    <property type="entry name" value="VWFC_2"/>
    <property type="match status" value="1"/>
</dbReference>
<evidence type="ECO:0000313" key="3">
    <source>
        <dbReference type="EMBL" id="KAF2886593.1"/>
    </source>
</evidence>
<feature type="domain" description="VWFC" evidence="2">
    <location>
        <begin position="144"/>
        <end position="221"/>
    </location>
</feature>
<protein>
    <recommendedName>
        <fullName evidence="2">VWFC domain-containing protein</fullName>
    </recommendedName>
</protein>
<dbReference type="InterPro" id="IPR001007">
    <property type="entry name" value="VWF_dom"/>
</dbReference>
<name>A0A8K0CLF6_IGNLU</name>
<evidence type="ECO:0000256" key="1">
    <source>
        <dbReference type="SAM" id="SignalP"/>
    </source>
</evidence>